<evidence type="ECO:0000256" key="5">
    <source>
        <dbReference type="ARBA" id="ARBA00022989"/>
    </source>
</evidence>
<feature type="transmembrane region" description="Helical" evidence="7">
    <location>
        <begin position="92"/>
        <end position="115"/>
    </location>
</feature>
<protein>
    <submittedName>
        <fullName evidence="9">ABC transporter permease subunit</fullName>
    </submittedName>
</protein>
<dbReference type="GO" id="GO:0055085">
    <property type="term" value="P:transmembrane transport"/>
    <property type="evidence" value="ECO:0007669"/>
    <property type="project" value="InterPro"/>
</dbReference>
<dbReference type="Gene3D" id="1.10.3720.10">
    <property type="entry name" value="MetI-like"/>
    <property type="match status" value="1"/>
</dbReference>
<dbReference type="InterPro" id="IPR035906">
    <property type="entry name" value="MetI-like_sf"/>
</dbReference>
<sequence>MKVRHPTRDRWISLAVLAALALGWQVLSLVYTAEAQPGEPMVAGWQVLFTRTLLSLSDYWPGGLGVPAVADGAERSYLAALLAILLHSADTILRLAAGLMLGGVAGLVLGLALSWSRWTRRLVDWPLQFIRTLPLLAMVPLFQLWFGTDALGEVVFVAYGIGVIVFAGTVNAVRNIPQIYLDNARALGASRLFLTRTVVLPAIVPAMRSTVLLSLGAGWGAVLGAEYLGAQSGLGYMIVYAQQFAFLDRMFLVALLFVFYTSVSTVVLARLTGRMLAWAPEGQRA</sequence>
<dbReference type="CDD" id="cd06261">
    <property type="entry name" value="TM_PBP2"/>
    <property type="match status" value="1"/>
</dbReference>
<evidence type="ECO:0000313" key="9">
    <source>
        <dbReference type="EMBL" id="RYB06753.1"/>
    </source>
</evidence>
<dbReference type="OrthoDB" id="9799271at2"/>
<comment type="subcellular location">
    <subcellularLocation>
        <location evidence="1 7">Cell membrane</location>
        <topology evidence="1 7">Multi-pass membrane protein</topology>
    </subcellularLocation>
</comment>
<name>A0A4Q2RGQ8_9HYPH</name>
<dbReference type="InterPro" id="IPR000515">
    <property type="entry name" value="MetI-like"/>
</dbReference>
<accession>A0A4Q2RGQ8</accession>
<evidence type="ECO:0000256" key="1">
    <source>
        <dbReference type="ARBA" id="ARBA00004651"/>
    </source>
</evidence>
<keyword evidence="10" id="KW-1185">Reference proteome</keyword>
<evidence type="ECO:0000259" key="8">
    <source>
        <dbReference type="PROSITE" id="PS50928"/>
    </source>
</evidence>
<comment type="similarity">
    <text evidence="7">Belongs to the binding-protein-dependent transport system permease family.</text>
</comment>
<feature type="domain" description="ABC transmembrane type-1" evidence="8">
    <location>
        <begin position="88"/>
        <end position="268"/>
    </location>
</feature>
<proteinExistence type="inferred from homology"/>
<keyword evidence="6 7" id="KW-0472">Membrane</keyword>
<feature type="transmembrane region" description="Helical" evidence="7">
    <location>
        <begin position="217"/>
        <end position="239"/>
    </location>
</feature>
<dbReference type="SUPFAM" id="SSF161098">
    <property type="entry name" value="MetI-like"/>
    <property type="match status" value="1"/>
</dbReference>
<dbReference type="PANTHER" id="PTHR30151:SF38">
    <property type="entry name" value="ALIPHATIC SULFONATES TRANSPORT PERMEASE PROTEIN SSUC-RELATED"/>
    <property type="match status" value="1"/>
</dbReference>
<dbReference type="Proteomes" id="UP000289411">
    <property type="component" value="Unassembled WGS sequence"/>
</dbReference>
<reference evidence="9 10" key="2">
    <citation type="submission" date="2019-02" db="EMBL/GenBank/DDBJ databases">
        <title>'Lichenibacterium ramalinii' gen. nov. sp. nov., 'Lichenibacterium minor' gen. nov. sp. nov.</title>
        <authorList>
            <person name="Pankratov T."/>
        </authorList>
    </citation>
    <scope>NUCLEOTIDE SEQUENCE [LARGE SCALE GENOMIC DNA]</scope>
    <source>
        <strain evidence="9 10">RmlP001</strain>
    </source>
</reference>
<evidence type="ECO:0000256" key="7">
    <source>
        <dbReference type="RuleBase" id="RU363032"/>
    </source>
</evidence>
<feature type="transmembrane region" description="Helical" evidence="7">
    <location>
        <begin position="127"/>
        <end position="148"/>
    </location>
</feature>
<dbReference type="AlphaFoldDB" id="A0A4Q2RGQ8"/>
<keyword evidence="5 7" id="KW-1133">Transmembrane helix</keyword>
<feature type="transmembrane region" description="Helical" evidence="7">
    <location>
        <begin position="251"/>
        <end position="271"/>
    </location>
</feature>
<dbReference type="RefSeq" id="WP_129218107.1">
    <property type="nucleotide sequence ID" value="NZ_QYBC01000003.1"/>
</dbReference>
<dbReference type="PROSITE" id="PS50928">
    <property type="entry name" value="ABC_TM1"/>
    <property type="match status" value="1"/>
</dbReference>
<gene>
    <name evidence="9" type="ORF">D3272_05355</name>
</gene>
<evidence type="ECO:0000313" key="10">
    <source>
        <dbReference type="Proteomes" id="UP000289411"/>
    </source>
</evidence>
<evidence type="ECO:0000256" key="2">
    <source>
        <dbReference type="ARBA" id="ARBA00022448"/>
    </source>
</evidence>
<reference evidence="9 10" key="1">
    <citation type="submission" date="2018-09" db="EMBL/GenBank/DDBJ databases">
        <authorList>
            <person name="Grouzdev D.S."/>
            <person name="Krutkina M.S."/>
        </authorList>
    </citation>
    <scope>NUCLEOTIDE SEQUENCE [LARGE SCALE GENOMIC DNA]</scope>
    <source>
        <strain evidence="9 10">RmlP001</strain>
    </source>
</reference>
<dbReference type="Pfam" id="PF00528">
    <property type="entry name" value="BPD_transp_1"/>
    <property type="match status" value="1"/>
</dbReference>
<dbReference type="GO" id="GO:0005886">
    <property type="term" value="C:plasma membrane"/>
    <property type="evidence" value="ECO:0007669"/>
    <property type="project" value="UniProtKB-SubCell"/>
</dbReference>
<evidence type="ECO:0000256" key="6">
    <source>
        <dbReference type="ARBA" id="ARBA00023136"/>
    </source>
</evidence>
<dbReference type="EMBL" id="QYBC01000003">
    <property type="protein sequence ID" value="RYB06753.1"/>
    <property type="molecule type" value="Genomic_DNA"/>
</dbReference>
<dbReference type="PANTHER" id="PTHR30151">
    <property type="entry name" value="ALKANE SULFONATE ABC TRANSPORTER-RELATED, MEMBRANE SUBUNIT"/>
    <property type="match status" value="1"/>
</dbReference>
<comment type="caution">
    <text evidence="9">The sequence shown here is derived from an EMBL/GenBank/DDBJ whole genome shotgun (WGS) entry which is preliminary data.</text>
</comment>
<evidence type="ECO:0000256" key="3">
    <source>
        <dbReference type="ARBA" id="ARBA00022475"/>
    </source>
</evidence>
<keyword evidence="2 7" id="KW-0813">Transport</keyword>
<feature type="transmembrane region" description="Helical" evidence="7">
    <location>
        <begin position="154"/>
        <end position="173"/>
    </location>
</feature>
<keyword evidence="3" id="KW-1003">Cell membrane</keyword>
<evidence type="ECO:0000256" key="4">
    <source>
        <dbReference type="ARBA" id="ARBA00022692"/>
    </source>
</evidence>
<organism evidence="9 10">
    <name type="scientific">Lichenibacterium ramalinae</name>
    <dbReference type="NCBI Taxonomy" id="2316527"/>
    <lineage>
        <taxon>Bacteria</taxon>
        <taxon>Pseudomonadati</taxon>
        <taxon>Pseudomonadota</taxon>
        <taxon>Alphaproteobacteria</taxon>
        <taxon>Hyphomicrobiales</taxon>
        <taxon>Lichenihabitantaceae</taxon>
        <taxon>Lichenibacterium</taxon>
    </lineage>
</organism>
<keyword evidence="4 7" id="KW-0812">Transmembrane</keyword>